<feature type="transmembrane region" description="Helical" evidence="1">
    <location>
        <begin position="42"/>
        <end position="72"/>
    </location>
</feature>
<evidence type="ECO:0000313" key="2">
    <source>
        <dbReference type="EMBL" id="UPW41564.1"/>
    </source>
</evidence>
<evidence type="ECO:0000256" key="1">
    <source>
        <dbReference type="SAM" id="Phobius"/>
    </source>
</evidence>
<dbReference type="EMBL" id="OM869628">
    <property type="protein sequence ID" value="UPW41564.1"/>
    <property type="molecule type" value="Genomic_DNA"/>
</dbReference>
<protein>
    <submittedName>
        <fullName evidence="2">Uncharacterized protein</fullName>
    </submittedName>
</protein>
<reference evidence="2" key="1">
    <citation type="submission" date="2022-02" db="EMBL/GenBank/DDBJ databases">
        <title>Towards deciphering the DNA virus diversity associated with rodent species in the families Cricetidae and Heteromyidae.</title>
        <authorList>
            <person name="Lund M."/>
            <person name="Larsen B.B."/>
            <person name="Gryseels S."/>
            <person name="Kraberger S."/>
            <person name="Rowsey D.M."/>
            <person name="Steger L."/>
            <person name="Yule K.M."/>
            <person name="Upham N.S."/>
            <person name="Worobey M."/>
            <person name="Van Doorslaer K."/>
            <person name="Varsani A."/>
        </authorList>
    </citation>
    <scope>NUCLEOTIDE SEQUENCE</scope>
    <source>
        <strain evidence="2">NeonRodF8_54</strain>
    </source>
</reference>
<name>A0A976R787_9VIRU</name>
<keyword evidence="1" id="KW-0812">Transmembrane</keyword>
<keyword evidence="1" id="KW-1133">Transmembrane helix</keyword>
<proteinExistence type="predicted"/>
<accession>A0A976R787</accession>
<keyword evidence="1" id="KW-0472">Membrane</keyword>
<sequence>MYIQFRKSVWSSTAVNHSVSVQAVNPEHFNINLTVTTYLTHFYLGVFMFTSEFVVFLASIILSIIVFLVTFIRTGSVKKSISEVEDLLKYRVAFSDKTTGAQSFSETVPDYVLNSSTNELERLPVDKNVQQIIQSCVDTALNSVLEKFLNVTESDEVADLTDKYHSKTVDLAALADSIEIAETYRDKYNLPDNYTISDIYAFVDEQAKGIKERIGKINKESSENVEKKEVVKESE</sequence>
<organism evidence="2">
    <name type="scientific">Peromfec virus RodF8_54</name>
    <dbReference type="NCBI Taxonomy" id="2929383"/>
    <lineage>
        <taxon>Viruses</taxon>
        <taxon>Monodnaviria</taxon>
        <taxon>Sangervirae</taxon>
        <taxon>Phixviricota</taxon>
        <taxon>Malgrandaviricetes</taxon>
        <taxon>Petitvirales</taxon>
        <taxon>Microviridae</taxon>
    </lineage>
</organism>